<dbReference type="AlphaFoldDB" id="A0A1H1RJC5"/>
<name>A0A1H1RJC5_9ACTN</name>
<evidence type="ECO:0000313" key="2">
    <source>
        <dbReference type="EMBL" id="SDS35763.1"/>
    </source>
</evidence>
<feature type="region of interest" description="Disordered" evidence="1">
    <location>
        <begin position="27"/>
        <end position="48"/>
    </location>
</feature>
<organism evidence="2 3">
    <name type="scientific">Microlunatus soli</name>
    <dbReference type="NCBI Taxonomy" id="630515"/>
    <lineage>
        <taxon>Bacteria</taxon>
        <taxon>Bacillati</taxon>
        <taxon>Actinomycetota</taxon>
        <taxon>Actinomycetes</taxon>
        <taxon>Propionibacteriales</taxon>
        <taxon>Propionibacteriaceae</taxon>
        <taxon>Microlunatus</taxon>
    </lineage>
</organism>
<protein>
    <submittedName>
        <fullName evidence="2">Uncharacterized protein</fullName>
    </submittedName>
</protein>
<sequence length="108" mass="11751">MITVMIGTTRTARMMIITGIAAAGWPRSGVQWSRTGRPPGPGLGVPARRRFNLKDDGKSGSGMTQQDRHQCEIGVLDNGDCRDEGSGCERCSDRVLQGVSAPRRLHTW</sequence>
<accession>A0A1H1RJC5</accession>
<dbReference type="Proteomes" id="UP000199103">
    <property type="component" value="Chromosome I"/>
</dbReference>
<reference evidence="2 3" key="1">
    <citation type="submission" date="2016-10" db="EMBL/GenBank/DDBJ databases">
        <authorList>
            <person name="de Groot N.N."/>
        </authorList>
    </citation>
    <scope>NUCLEOTIDE SEQUENCE [LARGE SCALE GENOMIC DNA]</scope>
    <source>
        <strain evidence="2 3">DSM 21800</strain>
    </source>
</reference>
<dbReference type="EMBL" id="LT629772">
    <property type="protein sequence ID" value="SDS35763.1"/>
    <property type="molecule type" value="Genomic_DNA"/>
</dbReference>
<gene>
    <name evidence="2" type="ORF">SAMN04489812_1667</name>
</gene>
<proteinExistence type="predicted"/>
<evidence type="ECO:0000256" key="1">
    <source>
        <dbReference type="SAM" id="MobiDB-lite"/>
    </source>
</evidence>
<keyword evidence="3" id="KW-1185">Reference proteome</keyword>
<evidence type="ECO:0000313" key="3">
    <source>
        <dbReference type="Proteomes" id="UP000199103"/>
    </source>
</evidence>